<keyword evidence="1" id="KW-1133">Transmembrane helix</keyword>
<dbReference type="Pfam" id="PF07284">
    <property type="entry name" value="BCHF"/>
    <property type="match status" value="1"/>
</dbReference>
<dbReference type="InterPro" id="IPR009905">
    <property type="entry name" value="BCHF"/>
</dbReference>
<organism evidence="2 3">
    <name type="scientific">Pseudahrensia aquimaris</name>
    <dbReference type="NCBI Taxonomy" id="744461"/>
    <lineage>
        <taxon>Bacteria</taxon>
        <taxon>Pseudomonadati</taxon>
        <taxon>Pseudomonadota</taxon>
        <taxon>Alphaproteobacteria</taxon>
        <taxon>Hyphomicrobiales</taxon>
        <taxon>Ahrensiaceae</taxon>
        <taxon>Pseudahrensia</taxon>
    </lineage>
</organism>
<dbReference type="EMBL" id="JBHTJV010000025">
    <property type="protein sequence ID" value="MFD0917829.1"/>
    <property type="molecule type" value="Genomic_DNA"/>
</dbReference>
<sequence>MTNGRSTTPHQSAQHVVGLYTAEQKRRRDESVWTLVQGILAPVQFLVFIVSAGLVIRTLVNGEGYDLATASVVLKTLILYTIMITGAIWEKVVFGKYLFAQAFFWEDVFSMLVLALHTAYLAALWTGGMSKTALLWLALAAYAAYVINAVQFVLKLRAARLQAAEMAQKESTPNAENSFADSEGLPA</sequence>
<feature type="transmembrane region" description="Helical" evidence="1">
    <location>
        <begin position="32"/>
        <end position="56"/>
    </location>
</feature>
<keyword evidence="3" id="KW-1185">Reference proteome</keyword>
<dbReference type="RefSeq" id="WP_377213677.1">
    <property type="nucleotide sequence ID" value="NZ_JBHTJV010000025.1"/>
</dbReference>
<evidence type="ECO:0000313" key="2">
    <source>
        <dbReference type="EMBL" id="MFD0917829.1"/>
    </source>
</evidence>
<accession>A0ABW3FH71</accession>
<feature type="transmembrane region" description="Helical" evidence="1">
    <location>
        <begin position="68"/>
        <end position="89"/>
    </location>
</feature>
<proteinExistence type="predicted"/>
<dbReference type="Proteomes" id="UP001597101">
    <property type="component" value="Unassembled WGS sequence"/>
</dbReference>
<evidence type="ECO:0000256" key="1">
    <source>
        <dbReference type="SAM" id="Phobius"/>
    </source>
</evidence>
<feature type="transmembrane region" description="Helical" evidence="1">
    <location>
        <begin position="133"/>
        <end position="154"/>
    </location>
</feature>
<keyword evidence="1" id="KW-0812">Transmembrane</keyword>
<keyword evidence="1" id="KW-0472">Membrane</keyword>
<protein>
    <submittedName>
        <fullName evidence="2">2-vinyl bacteriochlorophyllide hydratase</fullName>
    </submittedName>
</protein>
<dbReference type="NCBIfam" id="TIGR02020">
    <property type="entry name" value="BchF"/>
    <property type="match status" value="1"/>
</dbReference>
<name>A0ABW3FH71_9HYPH</name>
<gene>
    <name evidence="2" type="primary">bchF</name>
    <name evidence="2" type="ORF">ACFQ14_15600</name>
</gene>
<evidence type="ECO:0000313" key="3">
    <source>
        <dbReference type="Proteomes" id="UP001597101"/>
    </source>
</evidence>
<comment type="caution">
    <text evidence="2">The sequence shown here is derived from an EMBL/GenBank/DDBJ whole genome shotgun (WGS) entry which is preliminary data.</text>
</comment>
<reference evidence="3" key="1">
    <citation type="journal article" date="2019" name="Int. J. Syst. Evol. Microbiol.">
        <title>The Global Catalogue of Microorganisms (GCM) 10K type strain sequencing project: providing services to taxonomists for standard genome sequencing and annotation.</title>
        <authorList>
            <consortium name="The Broad Institute Genomics Platform"/>
            <consortium name="The Broad Institute Genome Sequencing Center for Infectious Disease"/>
            <person name="Wu L."/>
            <person name="Ma J."/>
        </authorList>
    </citation>
    <scope>NUCLEOTIDE SEQUENCE [LARGE SCALE GENOMIC DNA]</scope>
    <source>
        <strain evidence="3">CCUG 60023</strain>
    </source>
</reference>
<feature type="transmembrane region" description="Helical" evidence="1">
    <location>
        <begin position="109"/>
        <end position="127"/>
    </location>
</feature>